<proteinExistence type="predicted"/>
<accession>A0A0C9VRN1</accession>
<dbReference type="Proteomes" id="UP000054279">
    <property type="component" value="Unassembled WGS sequence"/>
</dbReference>
<organism evidence="2 3">
    <name type="scientific">Sphaerobolus stellatus (strain SS14)</name>
    <dbReference type="NCBI Taxonomy" id="990650"/>
    <lineage>
        <taxon>Eukaryota</taxon>
        <taxon>Fungi</taxon>
        <taxon>Dikarya</taxon>
        <taxon>Basidiomycota</taxon>
        <taxon>Agaricomycotina</taxon>
        <taxon>Agaricomycetes</taxon>
        <taxon>Phallomycetidae</taxon>
        <taxon>Geastrales</taxon>
        <taxon>Sphaerobolaceae</taxon>
        <taxon>Sphaerobolus</taxon>
    </lineage>
</organism>
<dbReference type="AlphaFoldDB" id="A0A0C9VRN1"/>
<name>A0A0C9VRN1_SPHS4</name>
<dbReference type="EMBL" id="KN837113">
    <property type="protein sequence ID" value="KIJ45072.1"/>
    <property type="molecule type" value="Genomic_DNA"/>
</dbReference>
<protein>
    <submittedName>
        <fullName evidence="2">Uncharacterized protein</fullName>
    </submittedName>
</protein>
<feature type="compositionally biased region" description="Polar residues" evidence="1">
    <location>
        <begin position="101"/>
        <end position="110"/>
    </location>
</feature>
<reference evidence="2 3" key="1">
    <citation type="submission" date="2014-06" db="EMBL/GenBank/DDBJ databases">
        <title>Evolutionary Origins and Diversification of the Mycorrhizal Mutualists.</title>
        <authorList>
            <consortium name="DOE Joint Genome Institute"/>
            <consortium name="Mycorrhizal Genomics Consortium"/>
            <person name="Kohler A."/>
            <person name="Kuo A."/>
            <person name="Nagy L.G."/>
            <person name="Floudas D."/>
            <person name="Copeland A."/>
            <person name="Barry K.W."/>
            <person name="Cichocki N."/>
            <person name="Veneault-Fourrey C."/>
            <person name="LaButti K."/>
            <person name="Lindquist E.A."/>
            <person name="Lipzen A."/>
            <person name="Lundell T."/>
            <person name="Morin E."/>
            <person name="Murat C."/>
            <person name="Riley R."/>
            <person name="Ohm R."/>
            <person name="Sun H."/>
            <person name="Tunlid A."/>
            <person name="Henrissat B."/>
            <person name="Grigoriev I.V."/>
            <person name="Hibbett D.S."/>
            <person name="Martin F."/>
        </authorList>
    </citation>
    <scope>NUCLEOTIDE SEQUENCE [LARGE SCALE GENOMIC DNA]</scope>
    <source>
        <strain evidence="2 3">SS14</strain>
    </source>
</reference>
<evidence type="ECO:0000313" key="3">
    <source>
        <dbReference type="Proteomes" id="UP000054279"/>
    </source>
</evidence>
<sequence length="163" mass="18289">MSGPTQNSKRTADVLCTSLRRYRVSEKQKVSRRQRLGLGQDGDEPCHRRRYLREYGTKSAIGESCNRLKILTFSTRRAQRELCHILLPIPIPIPIPIPAPSRTSESSSRHTPAHPGRPWATSSQSSPPQVPRIQRSVIQNAQPKSQACETLKVTMIPSMPKEG</sequence>
<gene>
    <name evidence="2" type="ORF">M422DRAFT_29926</name>
</gene>
<evidence type="ECO:0000256" key="1">
    <source>
        <dbReference type="SAM" id="MobiDB-lite"/>
    </source>
</evidence>
<keyword evidence="3" id="KW-1185">Reference proteome</keyword>
<feature type="region of interest" description="Disordered" evidence="1">
    <location>
        <begin position="94"/>
        <end position="163"/>
    </location>
</feature>
<evidence type="ECO:0000313" key="2">
    <source>
        <dbReference type="EMBL" id="KIJ45072.1"/>
    </source>
</evidence>
<feature type="compositionally biased region" description="Polar residues" evidence="1">
    <location>
        <begin position="136"/>
        <end position="148"/>
    </location>
</feature>
<dbReference type="HOGENOM" id="CLU_1628122_0_0_1"/>